<dbReference type="EMBL" id="UINC01001591">
    <property type="protein sequence ID" value="SUZ84325.1"/>
    <property type="molecule type" value="Genomic_DNA"/>
</dbReference>
<reference evidence="2" key="1">
    <citation type="submission" date="2018-05" db="EMBL/GenBank/DDBJ databases">
        <authorList>
            <person name="Lanie J.A."/>
            <person name="Ng W.-L."/>
            <person name="Kazmierczak K.M."/>
            <person name="Andrzejewski T.M."/>
            <person name="Davidsen T.M."/>
            <person name="Wayne K.J."/>
            <person name="Tettelin H."/>
            <person name="Glass J.I."/>
            <person name="Rusch D."/>
            <person name="Podicherti R."/>
            <person name="Tsui H.-C.T."/>
            <person name="Winkler M.E."/>
        </authorList>
    </citation>
    <scope>NUCLEOTIDE SEQUENCE</scope>
</reference>
<protein>
    <recommendedName>
        <fullName evidence="1">AB hydrolase-1 domain-containing protein</fullName>
    </recommendedName>
</protein>
<dbReference type="Gene3D" id="3.40.50.1820">
    <property type="entry name" value="alpha/beta hydrolase"/>
    <property type="match status" value="1"/>
</dbReference>
<dbReference type="Pfam" id="PF00561">
    <property type="entry name" value="Abhydrolase_1"/>
    <property type="match status" value="1"/>
</dbReference>
<accession>A0A381QY23</accession>
<proteinExistence type="predicted"/>
<organism evidence="2">
    <name type="scientific">marine metagenome</name>
    <dbReference type="NCBI Taxonomy" id="408172"/>
    <lineage>
        <taxon>unclassified sequences</taxon>
        <taxon>metagenomes</taxon>
        <taxon>ecological metagenomes</taxon>
    </lineage>
</organism>
<name>A0A381QY23_9ZZZZ</name>
<dbReference type="InterPro" id="IPR029058">
    <property type="entry name" value="AB_hydrolase_fold"/>
</dbReference>
<gene>
    <name evidence="2" type="ORF">METZ01_LOCUS37179</name>
</gene>
<evidence type="ECO:0000259" key="1">
    <source>
        <dbReference type="Pfam" id="PF00561"/>
    </source>
</evidence>
<sequence>MLVELVSLLNDDGLRLDGAFYPPTKDADRRGPVDAVLLIHGSRGNFYDGATKSMAEDLSTQGYACLPLNTNAHDTAWYNPGSLEFKGNAFEVLADTCIDLRAGIDHLTERGYRSIGLLGHSMGSVRVAYYAATQDDLRVATVVAVSPVRLSYSYFTESEDAEEFAANIEIARRLIARGEPEGVFRVGHPIPQLFSAASFLDKHGPEEKYNLINHARGIRVPMLTLNGSLETHSRLRDMAQDLAAAAVNSPKAETLMVEGGEHSLVNRTTEASDAVLKWLAGLTLERARV</sequence>
<dbReference type="SUPFAM" id="SSF53474">
    <property type="entry name" value="alpha/beta-Hydrolases"/>
    <property type="match status" value="1"/>
</dbReference>
<feature type="domain" description="AB hydrolase-1" evidence="1">
    <location>
        <begin position="35"/>
        <end position="165"/>
    </location>
</feature>
<dbReference type="AlphaFoldDB" id="A0A381QY23"/>
<dbReference type="InterPro" id="IPR000073">
    <property type="entry name" value="AB_hydrolase_1"/>
</dbReference>
<evidence type="ECO:0000313" key="2">
    <source>
        <dbReference type="EMBL" id="SUZ84325.1"/>
    </source>
</evidence>